<dbReference type="Pfam" id="PF19526">
    <property type="entry name" value="Slr4"/>
    <property type="match status" value="1"/>
</dbReference>
<keyword evidence="3" id="KW-1185">Reference proteome</keyword>
<dbReference type="InterPro" id="IPR045689">
    <property type="entry name" value="Slr4"/>
</dbReference>
<proteinExistence type="predicted"/>
<dbReference type="CDD" id="cd22554">
    <property type="entry name" value="Slr4-like"/>
    <property type="match status" value="1"/>
</dbReference>
<evidence type="ECO:0000256" key="1">
    <source>
        <dbReference type="SAM" id="SignalP"/>
    </source>
</evidence>
<feature type="signal peptide" evidence="1">
    <location>
        <begin position="1"/>
        <end position="20"/>
    </location>
</feature>
<evidence type="ECO:0000313" key="2">
    <source>
        <dbReference type="EMBL" id="MDT0602808.1"/>
    </source>
</evidence>
<gene>
    <name evidence="2" type="ORF">RM573_04320</name>
</gene>
<comment type="caution">
    <text evidence="2">The sequence shown here is derived from an EMBL/GenBank/DDBJ whole genome shotgun (WGS) entry which is preliminary data.</text>
</comment>
<dbReference type="RefSeq" id="WP_311577828.1">
    <property type="nucleotide sequence ID" value="NZ_JAVRIF010000002.1"/>
</dbReference>
<dbReference type="EMBL" id="JAVRIF010000002">
    <property type="protein sequence ID" value="MDT0602808.1"/>
    <property type="molecule type" value="Genomic_DNA"/>
</dbReference>
<reference evidence="2 3" key="1">
    <citation type="submission" date="2023-09" db="EMBL/GenBank/DDBJ databases">
        <authorList>
            <person name="Rey-Velasco X."/>
        </authorList>
    </citation>
    <scope>NUCLEOTIDE SEQUENCE [LARGE SCALE GENOMIC DNA]</scope>
    <source>
        <strain evidence="2 3">W431</strain>
    </source>
</reference>
<evidence type="ECO:0000313" key="3">
    <source>
        <dbReference type="Proteomes" id="UP001266357"/>
    </source>
</evidence>
<protein>
    <submittedName>
        <fullName evidence="2">Uncharacterized protein</fullName>
    </submittedName>
</protein>
<keyword evidence="1" id="KW-0732">Signal</keyword>
<accession>A0ABU2ZYU9</accession>
<dbReference type="Proteomes" id="UP001266357">
    <property type="component" value="Unassembled WGS sequence"/>
</dbReference>
<organism evidence="2 3">
    <name type="scientific">Thalassotalea castellviae</name>
    <dbReference type="NCBI Taxonomy" id="3075612"/>
    <lineage>
        <taxon>Bacteria</taxon>
        <taxon>Pseudomonadati</taxon>
        <taxon>Pseudomonadota</taxon>
        <taxon>Gammaproteobacteria</taxon>
        <taxon>Alteromonadales</taxon>
        <taxon>Colwelliaceae</taxon>
        <taxon>Thalassotalea</taxon>
    </lineage>
</organism>
<sequence length="514" mass="51915">MFKKTLLALSIAGIAGFANAGTVVTSVTEVANGAAVACNGDAVVDDTASNVDGVYEATGTTNTTPAVGATCVIAETLVTTPTSSSIEAAQNVAVPANASLVAGIGGYEAGDTITINISGAQIDTATSLSPTLTDASGVLTINVLDITATAVRFTVTAGTSAGYVILNLTGINLDATGLSASTEVTYDAFATNTSGTDFDVSSGVVVADLVPQYSATVVDSMDGIIDVSADRKSLALNADDAHTGEVLNQDTLAIAVSLDATGTIITPATVEYVFSGDFSWLETAANTSDDGKAATAAEVQTYLGGGFYTGTGDDTLTSTTLNADMDTLTVITAAVSGDVDTAGEFLFPVQGNVTGAAVLNETPYSVSITAKDATAAPNTISMSTGSKSAGEWNLNGSVVTVPYMPFDDNTAVIMRHTNTGVQTGDISVRYMLEGVSTAWSESIVVGSSSRGVMNIRDAVINAIKADAGVTSGKVAIEITTNVPAADVTVYAAYKVKDEQDRGFVGTFGQHGSAN</sequence>
<name>A0ABU2ZYU9_9GAMM</name>
<feature type="chain" id="PRO_5045843292" evidence="1">
    <location>
        <begin position="21"/>
        <end position="514"/>
    </location>
</feature>